<keyword evidence="2" id="KW-1185">Reference proteome</keyword>
<dbReference type="EMBL" id="SJPR01000003">
    <property type="protein sequence ID" value="TWT96995.1"/>
    <property type="molecule type" value="Genomic_DNA"/>
</dbReference>
<gene>
    <name evidence="1" type="ORF">Pla108_27720</name>
</gene>
<evidence type="ECO:0000313" key="1">
    <source>
        <dbReference type="EMBL" id="TWT96995.1"/>
    </source>
</evidence>
<sequence>MPKFSLKTLLVLTTIVALVVTLAVTQRELADKSSQLESYRNEMRYLSISDANKINAISIPGFGRKSWRWRIHLPKDRQFRLRLAFDDIPMNGLPENVPDKMFCDLPPGESLLSVSLVKENGEWGVGLYSETEGRQNFDFVAEASGKNTAWLDKRGGVSKKVAGSSSTLARPAKAPYILLSYRDALSPKPGETQTNPEPTDGVLVWIQESK</sequence>
<name>A0A5C6ACV6_9BACT</name>
<proteinExistence type="predicted"/>
<comment type="caution">
    <text evidence="1">The sequence shown here is derived from an EMBL/GenBank/DDBJ whole genome shotgun (WGS) entry which is preliminary data.</text>
</comment>
<protein>
    <submittedName>
        <fullName evidence="1">Uncharacterized protein</fullName>
    </submittedName>
</protein>
<dbReference type="Proteomes" id="UP000317421">
    <property type="component" value="Unassembled WGS sequence"/>
</dbReference>
<dbReference type="AlphaFoldDB" id="A0A5C6ACV6"/>
<organism evidence="1 2">
    <name type="scientific">Botrimarina colliarenosi</name>
    <dbReference type="NCBI Taxonomy" id="2528001"/>
    <lineage>
        <taxon>Bacteria</taxon>
        <taxon>Pseudomonadati</taxon>
        <taxon>Planctomycetota</taxon>
        <taxon>Planctomycetia</taxon>
        <taxon>Pirellulales</taxon>
        <taxon>Lacipirellulaceae</taxon>
        <taxon>Botrimarina</taxon>
    </lineage>
</organism>
<evidence type="ECO:0000313" key="2">
    <source>
        <dbReference type="Proteomes" id="UP000317421"/>
    </source>
</evidence>
<accession>A0A5C6ACV6</accession>
<dbReference type="OrthoDB" id="283167at2"/>
<dbReference type="RefSeq" id="WP_146445492.1">
    <property type="nucleotide sequence ID" value="NZ_SJPR01000003.1"/>
</dbReference>
<reference evidence="1 2" key="1">
    <citation type="submission" date="2019-02" db="EMBL/GenBank/DDBJ databases">
        <title>Deep-cultivation of Planctomycetes and their phenomic and genomic characterization uncovers novel biology.</title>
        <authorList>
            <person name="Wiegand S."/>
            <person name="Jogler M."/>
            <person name="Boedeker C."/>
            <person name="Pinto D."/>
            <person name="Vollmers J."/>
            <person name="Rivas-Marin E."/>
            <person name="Kohn T."/>
            <person name="Peeters S.H."/>
            <person name="Heuer A."/>
            <person name="Rast P."/>
            <person name="Oberbeckmann S."/>
            <person name="Bunk B."/>
            <person name="Jeske O."/>
            <person name="Meyerdierks A."/>
            <person name="Storesund J.E."/>
            <person name="Kallscheuer N."/>
            <person name="Luecker S."/>
            <person name="Lage O.M."/>
            <person name="Pohl T."/>
            <person name="Merkel B.J."/>
            <person name="Hornburger P."/>
            <person name="Mueller R.-W."/>
            <person name="Bruemmer F."/>
            <person name="Labrenz M."/>
            <person name="Spormann A.M."/>
            <person name="Op Den Camp H."/>
            <person name="Overmann J."/>
            <person name="Amann R."/>
            <person name="Jetten M.S.M."/>
            <person name="Mascher T."/>
            <person name="Medema M.H."/>
            <person name="Devos D.P."/>
            <person name="Kaster A.-K."/>
            <person name="Ovreas L."/>
            <person name="Rohde M."/>
            <person name="Galperin M.Y."/>
            <person name="Jogler C."/>
        </authorList>
    </citation>
    <scope>NUCLEOTIDE SEQUENCE [LARGE SCALE GENOMIC DNA]</scope>
    <source>
        <strain evidence="1 2">Pla108</strain>
    </source>
</reference>